<feature type="domain" description="Acylphosphatase-like" evidence="6">
    <location>
        <begin position="6"/>
        <end position="98"/>
    </location>
</feature>
<organism evidence="7">
    <name type="scientific">uncultured Microvirga sp</name>
    <dbReference type="NCBI Taxonomy" id="412392"/>
    <lineage>
        <taxon>Bacteria</taxon>
        <taxon>Pseudomonadati</taxon>
        <taxon>Pseudomonadota</taxon>
        <taxon>Alphaproteobacteria</taxon>
        <taxon>Hyphomicrobiales</taxon>
        <taxon>Methylobacteriaceae</taxon>
        <taxon>Microvirga</taxon>
        <taxon>environmental samples</taxon>
    </lineage>
</organism>
<evidence type="ECO:0000256" key="1">
    <source>
        <dbReference type="ARBA" id="ARBA00005614"/>
    </source>
</evidence>
<evidence type="ECO:0000256" key="3">
    <source>
        <dbReference type="ARBA" id="ARBA00047645"/>
    </source>
</evidence>
<protein>
    <recommendedName>
        <fullName evidence="2 4">acylphosphatase</fullName>
        <ecNumber evidence="2 4">3.6.1.7</ecNumber>
    </recommendedName>
</protein>
<comment type="catalytic activity">
    <reaction evidence="3 4">
        <text>an acyl phosphate + H2O = a carboxylate + phosphate + H(+)</text>
        <dbReference type="Rhea" id="RHEA:14965"/>
        <dbReference type="ChEBI" id="CHEBI:15377"/>
        <dbReference type="ChEBI" id="CHEBI:15378"/>
        <dbReference type="ChEBI" id="CHEBI:29067"/>
        <dbReference type="ChEBI" id="CHEBI:43474"/>
        <dbReference type="ChEBI" id="CHEBI:59918"/>
        <dbReference type="EC" id="3.6.1.7"/>
    </reaction>
</comment>
<dbReference type="EMBL" id="CADCUC010000562">
    <property type="protein sequence ID" value="CAA9356603.1"/>
    <property type="molecule type" value="Genomic_DNA"/>
</dbReference>
<dbReference type="Gene3D" id="3.30.70.100">
    <property type="match status" value="1"/>
</dbReference>
<keyword evidence="4 7" id="KW-0378">Hydrolase</keyword>
<feature type="active site" evidence="4">
    <location>
        <position position="21"/>
    </location>
</feature>
<dbReference type="PANTHER" id="PTHR47268:SF4">
    <property type="entry name" value="ACYLPHOSPHATASE"/>
    <property type="match status" value="1"/>
</dbReference>
<dbReference type="InterPro" id="IPR001792">
    <property type="entry name" value="Acylphosphatase-like_dom"/>
</dbReference>
<evidence type="ECO:0000256" key="4">
    <source>
        <dbReference type="PROSITE-ProRule" id="PRU00520"/>
    </source>
</evidence>
<evidence type="ECO:0000259" key="6">
    <source>
        <dbReference type="PROSITE" id="PS51160"/>
    </source>
</evidence>
<dbReference type="PROSITE" id="PS00151">
    <property type="entry name" value="ACYLPHOSPHATASE_2"/>
    <property type="match status" value="1"/>
</dbReference>
<reference evidence="7" key="1">
    <citation type="submission" date="2020-02" db="EMBL/GenBank/DDBJ databases">
        <authorList>
            <person name="Meier V. D."/>
        </authorList>
    </citation>
    <scope>NUCLEOTIDE SEQUENCE</scope>
    <source>
        <strain evidence="7">AVDCRST_MAG90</strain>
    </source>
</reference>
<dbReference type="PROSITE" id="PS51160">
    <property type="entry name" value="ACYLPHOSPHATASE_3"/>
    <property type="match status" value="1"/>
</dbReference>
<dbReference type="AlphaFoldDB" id="A0A6J4MDU1"/>
<dbReference type="Pfam" id="PF00708">
    <property type="entry name" value="Acylphosphatase"/>
    <property type="match status" value="1"/>
</dbReference>
<dbReference type="InterPro" id="IPR017968">
    <property type="entry name" value="Acylphosphatase_CS"/>
</dbReference>
<dbReference type="EC" id="3.6.1.7" evidence="2 4"/>
<dbReference type="PANTHER" id="PTHR47268">
    <property type="entry name" value="ACYLPHOSPHATASE"/>
    <property type="match status" value="1"/>
</dbReference>
<evidence type="ECO:0000256" key="5">
    <source>
        <dbReference type="RuleBase" id="RU004168"/>
    </source>
</evidence>
<feature type="active site" evidence="4">
    <location>
        <position position="39"/>
    </location>
</feature>
<accession>A0A6J4MDU1</accession>
<proteinExistence type="inferred from homology"/>
<dbReference type="GO" id="GO:0003998">
    <property type="term" value="F:acylphosphatase activity"/>
    <property type="evidence" value="ECO:0007669"/>
    <property type="project" value="UniProtKB-EC"/>
</dbReference>
<gene>
    <name evidence="7" type="ORF">AVDCRST_MAG90-2702</name>
</gene>
<name>A0A6J4MDU1_9HYPH</name>
<sequence length="100" mass="10862">MAERRFVHVTFHGRVQGVGFRAWIEREARVRALDGWVRNRADGTVEAVLAGSAPAVEAILDATRQGPTGARVDHMDIREEEAAGLVPASRPAGFFVLPSV</sequence>
<comment type="similarity">
    <text evidence="1 5">Belongs to the acylphosphatase family.</text>
</comment>
<dbReference type="InterPro" id="IPR036046">
    <property type="entry name" value="Acylphosphatase-like_dom_sf"/>
</dbReference>
<dbReference type="InterPro" id="IPR020456">
    <property type="entry name" value="Acylphosphatase"/>
</dbReference>
<evidence type="ECO:0000256" key="2">
    <source>
        <dbReference type="ARBA" id="ARBA00012150"/>
    </source>
</evidence>
<dbReference type="PRINTS" id="PR00112">
    <property type="entry name" value="ACYLPHPHTASE"/>
</dbReference>
<dbReference type="SUPFAM" id="SSF54975">
    <property type="entry name" value="Acylphosphatase/BLUF domain-like"/>
    <property type="match status" value="1"/>
</dbReference>
<evidence type="ECO:0000313" key="7">
    <source>
        <dbReference type="EMBL" id="CAA9356603.1"/>
    </source>
</evidence>